<keyword evidence="1" id="KW-0472">Membrane</keyword>
<dbReference type="PANTHER" id="PTHR12138:SF150">
    <property type="entry name" value="CHROMOSOME 9 OPEN READING FRAME 37"/>
    <property type="match status" value="1"/>
</dbReference>
<evidence type="ECO:0000313" key="2">
    <source>
        <dbReference type="Ensembl" id="ENSMMUP00000064888.1"/>
    </source>
</evidence>
<dbReference type="AlphaFoldDB" id="A0A5F7ZGY5"/>
<dbReference type="PRINTS" id="PR02045">
    <property type="entry name" value="F138DOMAIN"/>
</dbReference>
<sequence>MQIQTKKQTDVTLLASGKISFFFFFFFFEMKSRSVSQAEVQWHNLSSLQPLPPRFKRVSASASRVPGITGMCHDAWLIFVFLVETGFPHVGQAGLELLVSSDPPTSASQSAGITDGSHRARSVSGKISNVKRDTEDLFFSSFSFFFEMGSHSVTQVGVQWCGLGSLQPPPPGFKGFCLSLPSSWDYRCMPLHSTNFCIFSRGGVSLCWLGWCRTPDLVIRPPLPPKVLDYSREPPRLAQKILLLLLLLLFVCLIDCLFLRWCLALLPRLECSSVISAHCNLCLLGSCNSPSSASQVARITGVHHHSQLIFVFSVEMGFHHVAQAGLELLTSSDPLASASQSARIRGVSHCT</sequence>
<reference evidence="3" key="1">
    <citation type="journal article" date="2007" name="Science">
        <title>Evolutionary and biomedical insights from the rhesus macaque genome.</title>
        <authorList>
            <person name="Gibbs R.A."/>
            <person name="Rogers J."/>
            <person name="Katze M.G."/>
            <person name="Bumgarner R."/>
            <person name="Weinstock G.M."/>
            <person name="Mardis E.R."/>
            <person name="Remington K.A."/>
            <person name="Strausberg R.L."/>
            <person name="Venter J.C."/>
            <person name="Wilson R.K."/>
            <person name="Batzer M.A."/>
            <person name="Bustamante C.D."/>
            <person name="Eichler E.E."/>
            <person name="Hahn M.W."/>
            <person name="Hardison R.C."/>
            <person name="Makova K.D."/>
            <person name="Miller W."/>
            <person name="Milosavljevic A."/>
            <person name="Palermo R.E."/>
            <person name="Siepel A."/>
            <person name="Sikela J.M."/>
            <person name="Attaway T."/>
            <person name="Bell S."/>
            <person name="Bernard K.E."/>
            <person name="Buhay C.J."/>
            <person name="Chandrabose M.N."/>
            <person name="Dao M."/>
            <person name="Davis C."/>
            <person name="Delehaunty K.D."/>
            <person name="Ding Y."/>
            <person name="Dinh H.H."/>
            <person name="Dugan-Rocha S."/>
            <person name="Fulton L.A."/>
            <person name="Gabisi R.A."/>
            <person name="Garner T.T."/>
            <person name="Godfrey J."/>
            <person name="Hawes A.C."/>
            <person name="Hernandez J."/>
            <person name="Hines S."/>
            <person name="Holder M."/>
            <person name="Hume J."/>
            <person name="Jhangiani S.N."/>
            <person name="Joshi V."/>
            <person name="Khan Z.M."/>
            <person name="Kirkness E.F."/>
            <person name="Cree A."/>
            <person name="Fowler R.G."/>
            <person name="Lee S."/>
            <person name="Lewis L.R."/>
            <person name="Li Z."/>
            <person name="Liu Y.-S."/>
            <person name="Moore S.M."/>
            <person name="Muzny D."/>
            <person name="Nazareth L.V."/>
            <person name="Ngo D.N."/>
            <person name="Okwuonu G.O."/>
            <person name="Pai G."/>
            <person name="Parker D."/>
            <person name="Paul H.A."/>
            <person name="Pfannkoch C."/>
            <person name="Pohl C.S."/>
            <person name="Rogers Y.-H.C."/>
            <person name="Ruiz S.J."/>
            <person name="Sabo A."/>
            <person name="Santibanez J."/>
            <person name="Schneider B.W."/>
            <person name="Smith S.M."/>
            <person name="Sodergren E."/>
            <person name="Svatek A.F."/>
            <person name="Utterback T.R."/>
            <person name="Vattathil S."/>
            <person name="Warren W."/>
            <person name="White C.S."/>
            <person name="Chinwalla A.T."/>
            <person name="Feng Y."/>
            <person name="Halpern A.L."/>
            <person name="Hillier L.W."/>
            <person name="Huang X."/>
            <person name="Minx P."/>
            <person name="Nelson J.O."/>
            <person name="Pepin K.H."/>
            <person name="Qin X."/>
            <person name="Sutton G.G."/>
            <person name="Venter E."/>
            <person name="Walenz B.P."/>
            <person name="Wallis J.W."/>
            <person name="Worley K.C."/>
            <person name="Yang S.-P."/>
            <person name="Jones S.M."/>
            <person name="Marra M.A."/>
            <person name="Rocchi M."/>
            <person name="Schein J.E."/>
            <person name="Baertsch R."/>
            <person name="Clarke L."/>
            <person name="Csuros M."/>
            <person name="Glasscock J."/>
            <person name="Harris R.A."/>
            <person name="Havlak P."/>
            <person name="Jackson A.R."/>
            <person name="Jiang H."/>
            <person name="Liu Y."/>
            <person name="Messina D.N."/>
            <person name="Shen Y."/>
            <person name="Song H.X.-Z."/>
            <person name="Wylie T."/>
            <person name="Zhang L."/>
            <person name="Birney E."/>
            <person name="Han K."/>
            <person name="Konkel M.K."/>
            <person name="Lee J."/>
            <person name="Smit A.F.A."/>
            <person name="Ullmer B."/>
            <person name="Wang H."/>
            <person name="Xing J."/>
            <person name="Burhans R."/>
            <person name="Cheng Z."/>
            <person name="Karro J.E."/>
            <person name="Ma J."/>
            <person name="Raney B."/>
            <person name="She X."/>
            <person name="Cox M.J."/>
            <person name="Demuth J.P."/>
            <person name="Dumas L.J."/>
            <person name="Han S.-G."/>
            <person name="Hopkins J."/>
            <person name="Karimpour-Fard A."/>
            <person name="Kim Y.H."/>
            <person name="Pollack J.R."/>
            <person name="Vinar T."/>
            <person name="Addo-Quaye C."/>
            <person name="Degenhardt J."/>
            <person name="Denby A."/>
            <person name="Hubisz M.J."/>
            <person name="Indap A."/>
            <person name="Kosiol C."/>
            <person name="Lahn B.T."/>
            <person name="Lawson H.A."/>
            <person name="Marklein A."/>
            <person name="Nielsen R."/>
            <person name="Vallender E.J."/>
            <person name="Clark A.G."/>
            <person name="Ferguson B."/>
            <person name="Hernandez R.D."/>
            <person name="Hirani K."/>
            <person name="Kehrer-Sawatzki H."/>
            <person name="Kolb J."/>
            <person name="Patil S."/>
            <person name="Pu L.-L."/>
            <person name="Ren Y."/>
            <person name="Smith D.G."/>
            <person name="Wheeler D.A."/>
            <person name="Schenck I."/>
            <person name="Ball E.V."/>
            <person name="Chen R."/>
            <person name="Cooper D.N."/>
            <person name="Giardine B."/>
            <person name="Hsu F."/>
            <person name="Kent W.J."/>
            <person name="Lesk A."/>
            <person name="Nelson D.L."/>
            <person name="O'brien W.E."/>
            <person name="Pruefer K."/>
            <person name="Stenson P.D."/>
            <person name="Wallace J.C."/>
            <person name="Ke H."/>
            <person name="Liu X.-M."/>
            <person name="Wang P."/>
            <person name="Xiang A.P."/>
            <person name="Yang F."/>
            <person name="Barber G.P."/>
            <person name="Haussler D."/>
            <person name="Karolchik D."/>
            <person name="Kern A.D."/>
            <person name="Kuhn R.M."/>
            <person name="Smith K.E."/>
            <person name="Zwieg A.S."/>
        </authorList>
    </citation>
    <scope>NUCLEOTIDE SEQUENCE [LARGE SCALE GENOMIC DNA]</scope>
    <source>
        <strain evidence="3">17573</strain>
    </source>
</reference>
<dbReference type="PANTHER" id="PTHR12138">
    <property type="entry name" value="PRIMATE-EXPANDED PROTEIN FAMILY"/>
    <property type="match status" value="1"/>
</dbReference>
<reference evidence="2" key="3">
    <citation type="submission" date="2025-08" db="UniProtKB">
        <authorList>
            <consortium name="Ensembl"/>
        </authorList>
    </citation>
    <scope>IDENTIFICATION</scope>
    <source>
        <strain evidence="2">17573</strain>
    </source>
</reference>
<reference evidence="2" key="4">
    <citation type="submission" date="2025-09" db="UniProtKB">
        <authorList>
            <consortium name="Ensembl"/>
        </authorList>
    </citation>
    <scope>IDENTIFICATION</scope>
    <source>
        <strain evidence="2">17573</strain>
    </source>
</reference>
<dbReference type="Ensembl" id="ENSMMUT00000098894.1">
    <property type="protein sequence ID" value="ENSMMUP00000064888.1"/>
    <property type="gene ID" value="ENSMMUG00000061607.1"/>
</dbReference>
<name>A0A5F7ZGY5_MACMU</name>
<evidence type="ECO:0000313" key="3">
    <source>
        <dbReference type="Proteomes" id="UP000006718"/>
    </source>
</evidence>
<dbReference type="Proteomes" id="UP000006718">
    <property type="component" value="Chromosome 2"/>
</dbReference>
<organism evidence="2 3">
    <name type="scientific">Macaca mulatta</name>
    <name type="common">Rhesus macaque</name>
    <dbReference type="NCBI Taxonomy" id="9544"/>
    <lineage>
        <taxon>Eukaryota</taxon>
        <taxon>Metazoa</taxon>
        <taxon>Chordata</taxon>
        <taxon>Craniata</taxon>
        <taxon>Vertebrata</taxon>
        <taxon>Euteleostomi</taxon>
        <taxon>Mammalia</taxon>
        <taxon>Eutheria</taxon>
        <taxon>Euarchontoglires</taxon>
        <taxon>Primates</taxon>
        <taxon>Haplorrhini</taxon>
        <taxon>Catarrhini</taxon>
        <taxon>Cercopithecidae</taxon>
        <taxon>Cercopithecinae</taxon>
        <taxon>Macaca</taxon>
    </lineage>
</organism>
<dbReference type="GeneTree" id="ENSGT00940000161627"/>
<dbReference type="InParanoid" id="A0A5F7ZGY5"/>
<evidence type="ECO:0000256" key="1">
    <source>
        <dbReference type="SAM" id="Phobius"/>
    </source>
</evidence>
<protein>
    <submittedName>
        <fullName evidence="2">Uncharacterized protein</fullName>
    </submittedName>
</protein>
<feature type="transmembrane region" description="Helical" evidence="1">
    <location>
        <begin position="241"/>
        <end position="261"/>
    </location>
</feature>
<accession>A0A5F7ZGY5</accession>
<keyword evidence="1" id="KW-0812">Transmembrane</keyword>
<keyword evidence="3" id="KW-1185">Reference proteome</keyword>
<reference evidence="2" key="2">
    <citation type="submission" date="2019-01" db="EMBL/GenBank/DDBJ databases">
        <authorList>
            <person name="Graves T."/>
            <person name="Eichler E.E."/>
            <person name="Wilson R.K."/>
        </authorList>
    </citation>
    <scope>NUCLEOTIDE SEQUENCE [LARGE SCALE GENOMIC DNA]</scope>
    <source>
        <strain evidence="2">17573</strain>
    </source>
</reference>
<proteinExistence type="predicted"/>
<dbReference type="Bgee" id="ENSMMUG00000061607">
    <property type="expression patterns" value="Expressed in liver and 8 other cell types or tissues"/>
</dbReference>
<dbReference type="VEuPathDB" id="HostDB:ENSMMUG00000061607"/>
<keyword evidence="1" id="KW-1133">Transmembrane helix</keyword>